<keyword evidence="3" id="KW-1185">Reference proteome</keyword>
<feature type="transmembrane region" description="Helical" evidence="1">
    <location>
        <begin position="117"/>
        <end position="134"/>
    </location>
</feature>
<keyword evidence="1" id="KW-1133">Transmembrane helix</keyword>
<evidence type="ECO:0000313" key="2">
    <source>
        <dbReference type="EMBL" id="QBZ83715.1"/>
    </source>
</evidence>
<feature type="transmembrane region" description="Helical" evidence="1">
    <location>
        <begin position="155"/>
        <end position="173"/>
    </location>
</feature>
<reference evidence="2 3" key="1">
    <citation type="submission" date="2018-08" db="EMBL/GenBank/DDBJ databases">
        <title>Horizontal acquisition of hydrogen conversion ability and other habitat adaptations in Hydrogenovibrio crunogenus strains.</title>
        <authorList>
            <person name="Gonnella G."/>
            <person name="Adam N."/>
            <person name="Perner M."/>
        </authorList>
    </citation>
    <scope>NUCLEOTIDE SEQUENCE [LARGE SCALE GENOMIC DNA]</scope>
    <source>
        <strain evidence="2 3">SP-41</strain>
    </source>
</reference>
<organism evidence="2 3">
    <name type="scientific">Hydrogenovibrio crunogenus</name>
    <dbReference type="NCBI Taxonomy" id="39765"/>
    <lineage>
        <taxon>Bacteria</taxon>
        <taxon>Pseudomonadati</taxon>
        <taxon>Pseudomonadota</taxon>
        <taxon>Gammaproteobacteria</taxon>
        <taxon>Thiotrichales</taxon>
        <taxon>Piscirickettsiaceae</taxon>
        <taxon>Hydrogenovibrio</taxon>
    </lineage>
</organism>
<evidence type="ECO:0008006" key="4">
    <source>
        <dbReference type="Google" id="ProtNLM"/>
    </source>
</evidence>
<accession>A0A4P7P1J7</accession>
<feature type="transmembrane region" description="Helical" evidence="1">
    <location>
        <begin position="64"/>
        <end position="82"/>
    </location>
</feature>
<protein>
    <recommendedName>
        <fullName evidence="4">Oligosaccharide repeat unit polymerase</fullName>
    </recommendedName>
</protein>
<feature type="transmembrane region" description="Helical" evidence="1">
    <location>
        <begin position="21"/>
        <end position="44"/>
    </location>
</feature>
<sequence>MIKIELKKKGFKSLKKTTINSMVPVKYLVMSFIYMVLLNVNYIFIKTSGFSLYLGGWFDFEFSWFSLFSSVIFGLLILYTFLKKINSIYSMLMSAIVFFGVLPAIVIYSYTGDVSKYYFYFFYVFLLLLFSFFGRREVKFSKKQDISKQAKVNVGVLRLIGLLGLILFFYFLFKNFSNLSFASFDEVYDQRALSKELIIGFDKYLYLFMKFGSGFAFVLLAFYFKSFFYFFMFAIIFIFDYLLGAHKFSLFVIALTFVFFVYVKYKFLSKIKLEYLFFTICFYFLLMISILIHTVKDDFLPYVVAIYDRLYFVTAGIFSRNYEYVNIHGFFYGGSSKIGSIFSAEPVDVYSAIGAYYWADGVVANTDIISDAYVNFGILGVFITLFVFWGVFNRVDDKFFNQNKDVFLPVLILYSISAVYSLGLSIALLSGGLMYLIFYTKFRRYV</sequence>
<feature type="transmembrane region" description="Helical" evidence="1">
    <location>
        <begin position="250"/>
        <end position="268"/>
    </location>
</feature>
<feature type="transmembrane region" description="Helical" evidence="1">
    <location>
        <begin position="89"/>
        <end position="111"/>
    </location>
</feature>
<feature type="transmembrane region" description="Helical" evidence="1">
    <location>
        <begin position="372"/>
        <end position="392"/>
    </location>
</feature>
<keyword evidence="1" id="KW-0472">Membrane</keyword>
<feature type="transmembrane region" description="Helical" evidence="1">
    <location>
        <begin position="275"/>
        <end position="293"/>
    </location>
</feature>
<name>A0A4P7P1J7_9GAMM</name>
<evidence type="ECO:0000313" key="3">
    <source>
        <dbReference type="Proteomes" id="UP000296201"/>
    </source>
</evidence>
<keyword evidence="1" id="KW-0812">Transmembrane</keyword>
<dbReference type="RefSeq" id="WP_135796312.1">
    <property type="nucleotide sequence ID" value="NZ_CP032096.1"/>
</dbReference>
<dbReference type="OrthoDB" id="1417452at2"/>
<feature type="transmembrane region" description="Helical" evidence="1">
    <location>
        <begin position="412"/>
        <end position="438"/>
    </location>
</feature>
<gene>
    <name evidence="2" type="ORF">GHNINEIG_01776</name>
</gene>
<proteinExistence type="predicted"/>
<dbReference type="Proteomes" id="UP000296201">
    <property type="component" value="Chromosome"/>
</dbReference>
<dbReference type="EMBL" id="CP032096">
    <property type="protein sequence ID" value="QBZ83715.1"/>
    <property type="molecule type" value="Genomic_DNA"/>
</dbReference>
<evidence type="ECO:0000256" key="1">
    <source>
        <dbReference type="SAM" id="Phobius"/>
    </source>
</evidence>
<dbReference type="AlphaFoldDB" id="A0A4P7P1J7"/>